<dbReference type="InterPro" id="IPR011008">
    <property type="entry name" value="Dimeric_a/b-barrel"/>
</dbReference>
<dbReference type="InterPro" id="IPR038762">
    <property type="entry name" value="ABM_predict"/>
</dbReference>
<dbReference type="STRING" id="13035.Dacsa_0397"/>
<dbReference type="AlphaFoldDB" id="K9YQK2"/>
<protein>
    <recommendedName>
        <fullName evidence="3">ABM domain-containing protein</fullName>
    </recommendedName>
</protein>
<dbReference type="PANTHER" id="PTHR40057">
    <property type="entry name" value="SLR1162 PROTEIN"/>
    <property type="match status" value="1"/>
</dbReference>
<evidence type="ECO:0008006" key="3">
    <source>
        <dbReference type="Google" id="ProtNLM"/>
    </source>
</evidence>
<dbReference type="eggNOG" id="COG3224">
    <property type="taxonomic scope" value="Bacteria"/>
</dbReference>
<dbReference type="HOGENOM" id="CLU_075307_0_0_3"/>
<dbReference type="OrthoDB" id="1494254at2"/>
<sequence>MSESEPVTAIISRRIKVGCESKFEGLQEKMGYAASQFPGFQGITVMRPSNPKNPEYAIILRFDSYPSLVQWQNSPIRKQLLQQVEALSIGESQIYQQKGLELWFTPKTPTSPPRYKMATLLAGTVFTLTQLLAPQLQRLLRVFPLPALLRDFLVVCIQVSLITYFILPTLTRVLSPWLFGQPQDREK</sequence>
<keyword evidence="2" id="KW-1185">Reference proteome</keyword>
<evidence type="ECO:0000313" key="1">
    <source>
        <dbReference type="EMBL" id="AFZ49186.1"/>
    </source>
</evidence>
<dbReference type="EMBL" id="CP003944">
    <property type="protein sequence ID" value="AFZ49186.1"/>
    <property type="molecule type" value="Genomic_DNA"/>
</dbReference>
<organism evidence="1 2">
    <name type="scientific">Dactylococcopsis salina (strain PCC 8305)</name>
    <name type="common">Myxobactron salinum</name>
    <dbReference type="NCBI Taxonomy" id="13035"/>
    <lineage>
        <taxon>Bacteria</taxon>
        <taxon>Bacillati</taxon>
        <taxon>Cyanobacteriota</taxon>
        <taxon>Cyanophyceae</taxon>
        <taxon>Nodosilineales</taxon>
        <taxon>Cymatolegaceae</taxon>
        <taxon>Dactylococcopsis</taxon>
    </lineage>
</organism>
<dbReference type="KEGG" id="dsl:Dacsa_0397"/>
<evidence type="ECO:0000313" key="2">
    <source>
        <dbReference type="Proteomes" id="UP000010482"/>
    </source>
</evidence>
<dbReference type="SUPFAM" id="SSF54909">
    <property type="entry name" value="Dimeric alpha+beta barrel"/>
    <property type="match status" value="1"/>
</dbReference>
<reference evidence="1" key="1">
    <citation type="submission" date="2012-04" db="EMBL/GenBank/DDBJ databases">
        <title>Finished genome of Dactylococcopsis salina PCC 8305.</title>
        <authorList>
            <consortium name="US DOE Joint Genome Institute"/>
            <person name="Gugger M."/>
            <person name="Coursin T."/>
            <person name="Rippka R."/>
            <person name="Tandeau De Marsac N."/>
            <person name="Huntemann M."/>
            <person name="Wei C.-L."/>
            <person name="Han J."/>
            <person name="Detter J.C."/>
            <person name="Han C."/>
            <person name="Tapia R."/>
            <person name="Daligault H."/>
            <person name="Chen A."/>
            <person name="Krypides N."/>
            <person name="Mavromatis K."/>
            <person name="Markowitz V."/>
            <person name="Szeto E."/>
            <person name="Ivanova N."/>
            <person name="Ovchinnikova G."/>
            <person name="Pagani I."/>
            <person name="Pati A."/>
            <person name="Goodwin L."/>
            <person name="Peters L."/>
            <person name="Pitluck S."/>
            <person name="Woyke T."/>
            <person name="Kerfeld C."/>
        </authorList>
    </citation>
    <scope>NUCLEOTIDE SEQUENCE [LARGE SCALE GENOMIC DNA]</scope>
    <source>
        <strain evidence="1">PCC 8305</strain>
    </source>
</reference>
<proteinExistence type="predicted"/>
<dbReference type="PATRIC" id="fig|13035.3.peg.455"/>
<name>K9YQK2_DACS8</name>
<gene>
    <name evidence="1" type="ORF">Dacsa_0397</name>
</gene>
<dbReference type="Gene3D" id="3.30.70.100">
    <property type="match status" value="1"/>
</dbReference>
<dbReference type="Proteomes" id="UP000010482">
    <property type="component" value="Chromosome"/>
</dbReference>
<dbReference type="PANTHER" id="PTHR40057:SF1">
    <property type="entry name" value="SLR1162 PROTEIN"/>
    <property type="match status" value="1"/>
</dbReference>
<accession>K9YQK2</accession>
<dbReference type="RefSeq" id="WP_015228199.1">
    <property type="nucleotide sequence ID" value="NC_019780.1"/>
</dbReference>